<sequence>MRQKFDDWRGSRGWKEVLKIIVKKRSVPNQLLRLEAFIRRSSHTPDKVVADYTKRKLGYQGECSIDFYLSMLPPNQVSIMHDLRLHSERNGYFQLDTLLLTPQGLIILEIKNYQGTLYFDEYSHQVTRVLNEKEERIANPLLQVSRQRSHLHSHLISHGLPSLPIHTFVVFSSPLTILRSRSSQQTLSPKIIHAEAIPTQVESYVQKGKQKYLTLKQIQEIATLLNNNHQPDLSNNLTSFNLNKVIKKGVHCPQCNQIAMHREPRIQNWKCAHCNNISKVAHIFTLQDYALLFQPTITNLQAQDFLQISNENMIKYLMRKLKLKTTGQNKGRKYHIPIPFEAKNYD</sequence>
<dbReference type="RefSeq" id="WP_143849654.1">
    <property type="nucleotide sequence ID" value="NZ_VLXZ01000009.1"/>
</dbReference>
<gene>
    <name evidence="2" type="ORF">FN960_15060</name>
</gene>
<protein>
    <submittedName>
        <fullName evidence="2">NERD domain-containing protein</fullName>
    </submittedName>
</protein>
<dbReference type="EMBL" id="VLXZ01000009">
    <property type="protein sequence ID" value="TSB45799.1"/>
    <property type="molecule type" value="Genomic_DNA"/>
</dbReference>
<feature type="domain" description="NERD" evidence="1">
    <location>
        <begin position="57"/>
        <end position="174"/>
    </location>
</feature>
<organism evidence="2 3">
    <name type="scientific">Alkalicoccobacillus porphyridii</name>
    <dbReference type="NCBI Taxonomy" id="2597270"/>
    <lineage>
        <taxon>Bacteria</taxon>
        <taxon>Bacillati</taxon>
        <taxon>Bacillota</taxon>
        <taxon>Bacilli</taxon>
        <taxon>Bacillales</taxon>
        <taxon>Bacillaceae</taxon>
        <taxon>Alkalicoccobacillus</taxon>
    </lineage>
</organism>
<dbReference type="InterPro" id="IPR011528">
    <property type="entry name" value="NERD"/>
</dbReference>
<dbReference type="AlphaFoldDB" id="A0A553ZWF7"/>
<name>A0A553ZWF7_9BACI</name>
<dbReference type="Proteomes" id="UP000318521">
    <property type="component" value="Unassembled WGS sequence"/>
</dbReference>
<keyword evidence="3" id="KW-1185">Reference proteome</keyword>
<accession>A0A553ZWF7</accession>
<evidence type="ECO:0000313" key="2">
    <source>
        <dbReference type="EMBL" id="TSB45799.1"/>
    </source>
</evidence>
<dbReference type="OrthoDB" id="569879at2"/>
<proteinExistence type="predicted"/>
<evidence type="ECO:0000313" key="3">
    <source>
        <dbReference type="Proteomes" id="UP000318521"/>
    </source>
</evidence>
<dbReference type="PROSITE" id="PS50965">
    <property type="entry name" value="NERD"/>
    <property type="match status" value="1"/>
</dbReference>
<dbReference type="Pfam" id="PF08378">
    <property type="entry name" value="NERD"/>
    <property type="match status" value="1"/>
</dbReference>
<evidence type="ECO:0000259" key="1">
    <source>
        <dbReference type="PROSITE" id="PS50965"/>
    </source>
</evidence>
<reference evidence="2 3" key="1">
    <citation type="submission" date="2019-07" db="EMBL/GenBank/DDBJ databases">
        <authorList>
            <person name="Park Y.J."/>
            <person name="Jeong S.E."/>
            <person name="Jung H.S."/>
        </authorList>
    </citation>
    <scope>NUCLEOTIDE SEQUENCE [LARGE SCALE GENOMIC DNA]</scope>
    <source>
        <strain evidence="3">P16(2019)</strain>
    </source>
</reference>
<comment type="caution">
    <text evidence="2">The sequence shown here is derived from an EMBL/GenBank/DDBJ whole genome shotgun (WGS) entry which is preliminary data.</text>
</comment>